<dbReference type="EMBL" id="CM003373">
    <property type="protein sequence ID" value="KOM36991.1"/>
    <property type="molecule type" value="Genomic_DNA"/>
</dbReference>
<gene>
    <name evidence="1" type="ORF">LR48_Vigan03g037200</name>
</gene>
<name>A0A0L9U2K1_PHAAN</name>
<protein>
    <submittedName>
        <fullName evidence="1">Uncharacterized protein</fullName>
    </submittedName>
</protein>
<evidence type="ECO:0000313" key="2">
    <source>
        <dbReference type="Proteomes" id="UP000053144"/>
    </source>
</evidence>
<organism evidence="1 2">
    <name type="scientific">Phaseolus angularis</name>
    <name type="common">Azuki bean</name>
    <name type="synonym">Vigna angularis</name>
    <dbReference type="NCBI Taxonomy" id="3914"/>
    <lineage>
        <taxon>Eukaryota</taxon>
        <taxon>Viridiplantae</taxon>
        <taxon>Streptophyta</taxon>
        <taxon>Embryophyta</taxon>
        <taxon>Tracheophyta</taxon>
        <taxon>Spermatophyta</taxon>
        <taxon>Magnoliopsida</taxon>
        <taxon>eudicotyledons</taxon>
        <taxon>Gunneridae</taxon>
        <taxon>Pentapetalae</taxon>
        <taxon>rosids</taxon>
        <taxon>fabids</taxon>
        <taxon>Fabales</taxon>
        <taxon>Fabaceae</taxon>
        <taxon>Papilionoideae</taxon>
        <taxon>50 kb inversion clade</taxon>
        <taxon>NPAAA clade</taxon>
        <taxon>indigoferoid/millettioid clade</taxon>
        <taxon>Phaseoleae</taxon>
        <taxon>Vigna</taxon>
    </lineage>
</organism>
<accession>A0A0L9U2K1</accession>
<dbReference type="Gramene" id="KOM36991">
    <property type="protein sequence ID" value="KOM36991"/>
    <property type="gene ID" value="LR48_Vigan03g037200"/>
</dbReference>
<reference evidence="2" key="1">
    <citation type="journal article" date="2015" name="Proc. Natl. Acad. Sci. U.S.A.">
        <title>Genome sequencing of adzuki bean (Vigna angularis) provides insight into high starch and low fat accumulation and domestication.</title>
        <authorList>
            <person name="Yang K."/>
            <person name="Tian Z."/>
            <person name="Chen C."/>
            <person name="Luo L."/>
            <person name="Zhao B."/>
            <person name="Wang Z."/>
            <person name="Yu L."/>
            <person name="Li Y."/>
            <person name="Sun Y."/>
            <person name="Li W."/>
            <person name="Chen Y."/>
            <person name="Li Y."/>
            <person name="Zhang Y."/>
            <person name="Ai D."/>
            <person name="Zhao J."/>
            <person name="Shang C."/>
            <person name="Ma Y."/>
            <person name="Wu B."/>
            <person name="Wang M."/>
            <person name="Gao L."/>
            <person name="Sun D."/>
            <person name="Zhang P."/>
            <person name="Guo F."/>
            <person name="Wang W."/>
            <person name="Li Y."/>
            <person name="Wang J."/>
            <person name="Varshney R.K."/>
            <person name="Wang J."/>
            <person name="Ling H.Q."/>
            <person name="Wan P."/>
        </authorList>
    </citation>
    <scope>NUCLEOTIDE SEQUENCE</scope>
    <source>
        <strain evidence="2">cv. Jingnong 6</strain>
    </source>
</reference>
<dbReference type="AlphaFoldDB" id="A0A0L9U2K1"/>
<evidence type="ECO:0000313" key="1">
    <source>
        <dbReference type="EMBL" id="KOM36991.1"/>
    </source>
</evidence>
<sequence>MGTEARLHCETWSVAASYHGGAKGDDGLIQDFVGLWRRDACTRCCVVSGGIMVFTHGGDCDEGFRDFRGDTMEVERIGCGSRTCFPTEIGDLIRDFVVA</sequence>
<dbReference type="Proteomes" id="UP000053144">
    <property type="component" value="Chromosome 3"/>
</dbReference>
<proteinExistence type="predicted"/>